<evidence type="ECO:0000313" key="2">
    <source>
        <dbReference type="Proteomes" id="UP000192356"/>
    </source>
</evidence>
<organism evidence="1 2">
    <name type="scientific">Hepatospora eriocheir</name>
    <dbReference type="NCBI Taxonomy" id="1081669"/>
    <lineage>
        <taxon>Eukaryota</taxon>
        <taxon>Fungi</taxon>
        <taxon>Fungi incertae sedis</taxon>
        <taxon>Microsporidia</taxon>
        <taxon>Hepatosporidae</taxon>
        <taxon>Hepatospora</taxon>
    </lineage>
</organism>
<dbReference type="EMBL" id="LVKB01000070">
    <property type="protein sequence ID" value="ORD96645.1"/>
    <property type="molecule type" value="Genomic_DNA"/>
</dbReference>
<accession>A0A1X0QAB5</accession>
<dbReference type="VEuPathDB" id="MicrosporidiaDB:A0H76_2347"/>
<evidence type="ECO:0000313" key="1">
    <source>
        <dbReference type="EMBL" id="ORD96645.1"/>
    </source>
</evidence>
<name>A0A1X0QAB5_9MICR</name>
<gene>
    <name evidence="1" type="ORF">HERIO_1415</name>
</gene>
<reference evidence="1 2" key="1">
    <citation type="journal article" date="2017" name="Environ. Microbiol.">
        <title>Decay of the glycolytic pathway and adaptation to intranuclear parasitism within Enterocytozoonidae microsporidia.</title>
        <authorList>
            <person name="Wiredu Boakye D."/>
            <person name="Jaroenlak P."/>
            <person name="Prachumwat A."/>
            <person name="Williams T.A."/>
            <person name="Bateman K.S."/>
            <person name="Itsathitphaisarn O."/>
            <person name="Sritunyalucksana K."/>
            <person name="Paszkiewicz K.H."/>
            <person name="Moore K.A."/>
            <person name="Stentiford G.D."/>
            <person name="Williams B.A."/>
        </authorList>
    </citation>
    <scope>NUCLEOTIDE SEQUENCE [LARGE SCALE GENOMIC DNA]</scope>
    <source>
        <strain evidence="1 2">GB1</strain>
    </source>
</reference>
<dbReference type="Proteomes" id="UP000192356">
    <property type="component" value="Unassembled WGS sequence"/>
</dbReference>
<dbReference type="VEuPathDB" id="MicrosporidiaDB:HERIO_1415"/>
<proteinExistence type="predicted"/>
<sequence length="104" mass="11855">METVTVVRTINTIVPGSIQNRVKVNTLPSIGLSENYEAQPTRNDAIRTIEDNSLSNCYNMLLKKFNKSAEVIKYALESTFCFLVFSRNTPTRRYNKAILKTVSY</sequence>
<dbReference type="AlphaFoldDB" id="A0A1X0QAB5"/>
<protein>
    <submittedName>
        <fullName evidence="1">Uncharacterized protein</fullName>
    </submittedName>
</protein>
<comment type="caution">
    <text evidence="1">The sequence shown here is derived from an EMBL/GenBank/DDBJ whole genome shotgun (WGS) entry which is preliminary data.</text>
</comment>
<keyword evidence="2" id="KW-1185">Reference proteome</keyword>